<keyword evidence="5" id="KW-0811">Translocation</keyword>
<evidence type="ECO:0000256" key="3">
    <source>
        <dbReference type="ARBA" id="ARBA00022816"/>
    </source>
</evidence>
<keyword evidence="2" id="KW-0813">Transport</keyword>
<evidence type="ECO:0000256" key="2">
    <source>
        <dbReference type="ARBA" id="ARBA00022448"/>
    </source>
</evidence>
<feature type="compositionally biased region" description="Low complexity" evidence="8">
    <location>
        <begin position="148"/>
        <end position="203"/>
    </location>
</feature>
<dbReference type="EMBL" id="LSRX01001161">
    <property type="protein sequence ID" value="OLP82836.1"/>
    <property type="molecule type" value="Genomic_DNA"/>
</dbReference>
<dbReference type="GO" id="GO:0008081">
    <property type="term" value="F:phosphoric diester hydrolase activity"/>
    <property type="evidence" value="ECO:0007669"/>
    <property type="project" value="InterPro"/>
</dbReference>
<protein>
    <submittedName>
        <fullName evidence="9">PI-PLC X domain-containing protein 2</fullName>
    </submittedName>
</protein>
<reference evidence="9 10" key="1">
    <citation type="submission" date="2016-02" db="EMBL/GenBank/DDBJ databases">
        <title>Genome analysis of coral dinoflagellate symbionts highlights evolutionary adaptations to a symbiotic lifestyle.</title>
        <authorList>
            <person name="Aranda M."/>
            <person name="Li Y."/>
            <person name="Liew Y.J."/>
            <person name="Baumgarten S."/>
            <person name="Simakov O."/>
            <person name="Wilson M."/>
            <person name="Piel J."/>
            <person name="Ashoor H."/>
            <person name="Bougouffa S."/>
            <person name="Bajic V.B."/>
            <person name="Ryu T."/>
            <person name="Ravasi T."/>
            <person name="Bayer T."/>
            <person name="Micklem G."/>
            <person name="Kim H."/>
            <person name="Bhak J."/>
            <person name="Lajeunesse T.C."/>
            <person name="Voolstra C.R."/>
        </authorList>
    </citation>
    <scope>NUCLEOTIDE SEQUENCE [LARGE SCALE GENOMIC DNA]</scope>
    <source>
        <strain evidence="9 10">CCMP2467</strain>
    </source>
</reference>
<dbReference type="GO" id="GO:0006606">
    <property type="term" value="P:protein import into nucleus"/>
    <property type="evidence" value="ECO:0007669"/>
    <property type="project" value="TreeGrafter"/>
</dbReference>
<keyword evidence="3" id="KW-0509">mRNA transport</keyword>
<dbReference type="InterPro" id="IPR007252">
    <property type="entry name" value="Nup84/Nup107"/>
</dbReference>
<dbReference type="GO" id="GO:0017056">
    <property type="term" value="F:structural constituent of nuclear pore"/>
    <property type="evidence" value="ECO:0007669"/>
    <property type="project" value="InterPro"/>
</dbReference>
<evidence type="ECO:0000256" key="8">
    <source>
        <dbReference type="SAM" id="MobiDB-lite"/>
    </source>
</evidence>
<feature type="region of interest" description="Disordered" evidence="8">
    <location>
        <begin position="378"/>
        <end position="416"/>
    </location>
</feature>
<name>A0A1Q9CIU6_SYMMI</name>
<dbReference type="OrthoDB" id="441367at2759"/>
<comment type="subcellular location">
    <subcellularLocation>
        <location evidence="1">Nucleus</location>
        <location evidence="1">Nuclear pore complex</location>
    </subcellularLocation>
</comment>
<feature type="region of interest" description="Disordered" evidence="8">
    <location>
        <begin position="23"/>
        <end position="257"/>
    </location>
</feature>
<organism evidence="9 10">
    <name type="scientific">Symbiodinium microadriaticum</name>
    <name type="common">Dinoflagellate</name>
    <name type="synonym">Zooxanthella microadriatica</name>
    <dbReference type="NCBI Taxonomy" id="2951"/>
    <lineage>
        <taxon>Eukaryota</taxon>
        <taxon>Sar</taxon>
        <taxon>Alveolata</taxon>
        <taxon>Dinophyceae</taxon>
        <taxon>Suessiales</taxon>
        <taxon>Symbiodiniaceae</taxon>
        <taxon>Symbiodinium</taxon>
    </lineage>
</organism>
<evidence type="ECO:0000256" key="5">
    <source>
        <dbReference type="ARBA" id="ARBA00023010"/>
    </source>
</evidence>
<dbReference type="Gene3D" id="3.20.20.190">
    <property type="entry name" value="Phosphatidylinositol (PI) phosphodiesterase"/>
    <property type="match status" value="1"/>
</dbReference>
<proteinExistence type="predicted"/>
<feature type="region of interest" description="Disordered" evidence="8">
    <location>
        <begin position="307"/>
        <end position="348"/>
    </location>
</feature>
<feature type="compositionally biased region" description="Basic and acidic residues" evidence="8">
    <location>
        <begin position="378"/>
        <end position="414"/>
    </location>
</feature>
<evidence type="ECO:0000256" key="1">
    <source>
        <dbReference type="ARBA" id="ARBA00004567"/>
    </source>
</evidence>
<dbReference type="GO" id="GO:0006629">
    <property type="term" value="P:lipid metabolic process"/>
    <property type="evidence" value="ECO:0007669"/>
    <property type="project" value="InterPro"/>
</dbReference>
<dbReference type="Pfam" id="PF04121">
    <property type="entry name" value="Nup84_Nup100"/>
    <property type="match status" value="1"/>
</dbReference>
<gene>
    <name evidence="9" type="primary">PLCXD2</name>
    <name evidence="9" type="ORF">AK812_SmicGene36459</name>
</gene>
<feature type="compositionally biased region" description="Basic residues" evidence="8">
    <location>
        <begin position="98"/>
        <end position="113"/>
    </location>
</feature>
<keyword evidence="4" id="KW-0653">Protein transport</keyword>
<accession>A0A1Q9CIU6</accession>
<feature type="compositionally biased region" description="Acidic residues" evidence="8">
    <location>
        <begin position="559"/>
        <end position="568"/>
    </location>
</feature>
<comment type="caution">
    <text evidence="9">The sequence shown here is derived from an EMBL/GenBank/DDBJ whole genome shotgun (WGS) entry which is preliminary data.</text>
</comment>
<dbReference type="GO" id="GO:0031080">
    <property type="term" value="C:nuclear pore outer ring"/>
    <property type="evidence" value="ECO:0007669"/>
    <property type="project" value="TreeGrafter"/>
</dbReference>
<keyword evidence="6" id="KW-0906">Nuclear pore complex</keyword>
<sequence length="2025" mass="225188">MPKTAVTAEQALAAVEELRKRALKGTAYEEADVKNGDDPEEAEKPAVKQEVKTPARAKDDPAGVCPVAANDQEATTPNSKTAAARGRSQEPDSAHKVGSNKKLRSAKRRRMRGKTPDDQAAAAKGTETPKSNTPEKPAQENTAEAAPAEASKTPKSKTATPEKTTEAAPAEQTKTPKSKTATPEKTAEAATAQPTKTPKIKTPSPEKPAEAATAQATKTPKRRKSQPPTPEKPAAASGDAVPKSKTPQKPAEAYPYNGHDTLFRYLWPWGWNEWGGEWSSASWHWAHDSWDSWSGYDWNKWEKQADEQAHEKIAGNSEKAHEKKASNSEEAREKQASNSEKADDHDATASRVEAILRRGHTVDQLTTEELHLIVGHIDKQKKAETSQANQHEEKDAEKPDESNKPSGETKEERRKRLHARNMRYYRSLDSMQCPPEISKLARKAVDDPGQRSYMFEAWLAANEDWKKSSLLVTLRRKGASARRGLRKWVLYSEMIEKWGETIAQAMVEAKQADEHKRKHEIRPFPDAPHLQQYLCLFEASEEDLDEEAFEMVFSGSPEDSADSSSSDDDEKKKKKKKKVKKAKKAKKNKKASSPSPKKKSPKKKGKGKGKGGNKPAKVLTAEEQEFQETKSKANKAIKKANERIKAAQKVKSTTEINGMGAHLLIAMKNDVEAQAQVLGEARAELQAAVDQDEAGMMVDATTKVHEAVAKYDTIQKDFDSRTKGSDDEDDGDTAKGLLQNILERAETVGSAMHNARASYEEPTEVQTIIYEGFEGDRKMVNTTIPVLDPHELLDFLQTELQLQCPMDKVRAYWKHLRDNGYTFAKNFPARNEDLDCMVPFTIYGDELTLGKDSRDKGHFGPYNGPEDLKALLETAYGQFQEWTAFSNWFSSSEKAKRLFTARDGKYGHASLAHALSETAMPLLDAVGWHSRTRVSFQGLDALPAGAKAAGQAKPGAGHDPGGAQSMNAQKQKETIEMVQEAEGTAGMHVSRQGANALMGPDGFDPRLADPALRWCLPVLQGEAVRLYEEDTDTTPDQQQQTQLLREHPCPDAKDSAEPASLTLQVGTLAGLFLVVVIVEAVAEEAMEPALVVTVFVAFVKPCSMEVEAPKEGPGSSATAEQRLASLKPYVHLAWDECKQSAEQSAAAQLRWEVFSTWMLLSCLALAEAERERLAQCWAPKAWTSETIALRHLFMESHSLRALGAVLRWLRWSHRWAPQAHSSVEDGFVYTAGYDRTRRALQLHGRLPAPFQEGSLHPDGPLQHGEKFQCADIEDERQLLADLWTCLRRGELGPALKLCAESGQAWRTALLQGMLPFCEAQLPDPVKKADLDLIGRTDDFDNAACGFGPVNGWIWVAEHSRKENGLFHACNCGVRSFPFPDPHPLPRPPSRPHPVFRFSLADWMGSMQIGHLTLPSLCLPGTHDSLTYDLCDHPARGDTLPELMFSLPRPVTSFIMRELTVKLATCQKITIREQLDAGIRFIDFRVIWSPDRGMWVGVHGVETRDRAWSYLMQIRDWLEHHPTEIVVLWLSRHGNEKERGEEQYPHRSPEQKQGFFEQILEVFGGLLVHHDQVSLCTTLPLSPFALDAADKLVNALPGGLDDPVLDALKYFSEFQPSSDKYHIASLANSADMGAAFKQVKSKIPFPARDLPQSKFENVPGMKSNPWRLDDTARFTNYYAQIVLELAWCSCKFPQAIYLDMVTKDGGMEIGTGDNDKFGYVHTILAYNARVSGDRDLLANMISRKAEMPLKTWENREDGFDVSPDMMFNDVFIGGNVHLSPFTLREPAGDYESAAAPGPDETVEEMLAFMKEEHSDWTDFGQLPQTKGSQGNPWRRVWKEECFDAAARNLLPGSKMDLKELSIYGFCSGNYDALMPSCSAGWADRCFGEFHCLKEWLVERLLEDGQARRCSSGDGGIESCWPHLGEGDLCAEEDSAEDRALRTAKLCGGLTPSLSPDVEAAVKQEVLQLLQRALPREDTGWEAASDVSQRFGQLQASRLLQLEFKPTSWEAPPEVFAYQRRTAVPSR</sequence>
<feature type="compositionally biased region" description="Basic and acidic residues" evidence="8">
    <location>
        <begin position="31"/>
        <end position="61"/>
    </location>
</feature>
<evidence type="ECO:0000313" key="10">
    <source>
        <dbReference type="Proteomes" id="UP000186817"/>
    </source>
</evidence>
<keyword evidence="10" id="KW-1185">Reference proteome</keyword>
<dbReference type="GO" id="GO:0006406">
    <property type="term" value="P:mRNA export from nucleus"/>
    <property type="evidence" value="ECO:0007669"/>
    <property type="project" value="TreeGrafter"/>
</dbReference>
<dbReference type="SUPFAM" id="SSF51695">
    <property type="entry name" value="PLC-like phosphodiesterases"/>
    <property type="match status" value="1"/>
</dbReference>
<evidence type="ECO:0000313" key="9">
    <source>
        <dbReference type="EMBL" id="OLP82836.1"/>
    </source>
</evidence>
<dbReference type="Gene3D" id="1.10.3450.20">
    <property type="match status" value="1"/>
</dbReference>
<dbReference type="InterPro" id="IPR017946">
    <property type="entry name" value="PLC-like_Pdiesterase_TIM-brl"/>
</dbReference>
<keyword evidence="7" id="KW-0539">Nucleus</keyword>
<feature type="region of interest" description="Disordered" evidence="8">
    <location>
        <begin position="554"/>
        <end position="627"/>
    </location>
</feature>
<evidence type="ECO:0000256" key="7">
    <source>
        <dbReference type="ARBA" id="ARBA00023242"/>
    </source>
</evidence>
<dbReference type="PANTHER" id="PTHR13003">
    <property type="entry name" value="NUP107-RELATED"/>
    <property type="match status" value="1"/>
</dbReference>
<dbReference type="GO" id="GO:0000973">
    <property type="term" value="P:post-transcriptional tethering of RNA polymerase II gene DNA at nuclear periphery"/>
    <property type="evidence" value="ECO:0007669"/>
    <property type="project" value="TreeGrafter"/>
</dbReference>
<evidence type="ECO:0000256" key="4">
    <source>
        <dbReference type="ARBA" id="ARBA00022927"/>
    </source>
</evidence>
<dbReference type="PANTHER" id="PTHR13003:SF2">
    <property type="entry name" value="NUCLEAR PORE COMPLEX PROTEIN NUP107"/>
    <property type="match status" value="1"/>
</dbReference>
<dbReference type="Proteomes" id="UP000186817">
    <property type="component" value="Unassembled WGS sequence"/>
</dbReference>
<feature type="compositionally biased region" description="Polar residues" evidence="8">
    <location>
        <begin position="72"/>
        <end position="81"/>
    </location>
</feature>
<evidence type="ECO:0000256" key="6">
    <source>
        <dbReference type="ARBA" id="ARBA00023132"/>
    </source>
</evidence>
<feature type="compositionally biased region" description="Basic residues" evidence="8">
    <location>
        <begin position="572"/>
        <end position="611"/>
    </location>
</feature>
<feature type="compositionally biased region" description="Polar residues" evidence="8">
    <location>
        <begin position="128"/>
        <end position="142"/>
    </location>
</feature>